<dbReference type="Gene3D" id="2.60.40.10">
    <property type="entry name" value="Immunoglobulins"/>
    <property type="match status" value="2"/>
</dbReference>
<evidence type="ECO:0000259" key="8">
    <source>
        <dbReference type="PROSITE" id="PS50853"/>
    </source>
</evidence>
<dbReference type="EMBL" id="VCAZ01000029">
    <property type="protein sequence ID" value="TSL28205.1"/>
    <property type="molecule type" value="Genomic_DNA"/>
</dbReference>
<dbReference type="Proteomes" id="UP000319801">
    <property type="component" value="Unassembled WGS sequence"/>
</dbReference>
<accession>A0A556TYC9</accession>
<evidence type="ECO:0000313" key="10">
    <source>
        <dbReference type="Proteomes" id="UP000319801"/>
    </source>
</evidence>
<gene>
    <name evidence="9" type="ORF">Baya_5720</name>
</gene>
<keyword evidence="3" id="KW-1015">Disulfide bond</keyword>
<dbReference type="InterPro" id="IPR013783">
    <property type="entry name" value="Ig-like_fold"/>
</dbReference>
<keyword evidence="7" id="KW-0472">Membrane</keyword>
<dbReference type="InterPro" id="IPR036116">
    <property type="entry name" value="FN3_sf"/>
</dbReference>
<dbReference type="CDD" id="cd00063">
    <property type="entry name" value="FN3"/>
    <property type="match status" value="2"/>
</dbReference>
<name>A0A556TYC9_BAGYA</name>
<dbReference type="OrthoDB" id="5968456at2759"/>
<dbReference type="InterPro" id="IPR050379">
    <property type="entry name" value="Type-I_Cytokine_Rcpt"/>
</dbReference>
<dbReference type="FunFam" id="2.60.40.10:FF:000028">
    <property type="entry name" value="Neuronal cell adhesion molecule"/>
    <property type="match status" value="1"/>
</dbReference>
<sequence length="571" mass="63021">MTAFATAMSGDRKRCAFAKFSRHPEEIIQCGPPSNVTFTRSYGHLNVLAEWDDRNVNQYYLRYREHNAAAWKEVMSQNSRDCTVGDLVSSQSYEMQIQCFMTSACPQCPFSTIIRVPEELTEVPVIIKTCYDLDQTGRRKITVQWKYVHSDATDVYNVTIQKASGDPAEESSYFLRGQSVTLYLCFSAYKLSISALNKAGASPAARLDIVEELRVAFQPYKRYHFFLHARHEKDTCNLKTVNNSDQTLGWSQVYLTEGTPITAPGNVSGYSVTQNSFVITWSPVPEEDLRGFLQGYIIQYTQDNSTNDITVPPSMNSYKLLNLHSGSIYCVQVSAHTAAGDGKWSEPKCFDTLDSVAVGGLLVGVVAGVLVLLLATNLCFHILKRSKKLLWPSIPNPNNSNAVQKIEGGQDLDIMELLSRSYLEETEEHVSVLEAKKDTNSACNVSQDGNKASLTCYLSSPSLENNEPPSFPTSLTTVVFTPTDTFPTDSFHKDSPEDSPADPPSVLNPASVSTAVVNPTGAFISDYTTMELFKQINNSVPATPPGSGAATTPLRQEYLSQSQLLIKSSDL</sequence>
<proteinExistence type="predicted"/>
<keyword evidence="4 9" id="KW-0675">Receptor</keyword>
<feature type="transmembrane region" description="Helical" evidence="7">
    <location>
        <begin position="356"/>
        <end position="380"/>
    </location>
</feature>
<keyword evidence="1" id="KW-0732">Signal</keyword>
<dbReference type="AlphaFoldDB" id="A0A556TYC9"/>
<dbReference type="GO" id="GO:0009897">
    <property type="term" value="C:external side of plasma membrane"/>
    <property type="evidence" value="ECO:0007669"/>
    <property type="project" value="TreeGrafter"/>
</dbReference>
<feature type="domain" description="Fibronectin type-III" evidence="8">
    <location>
        <begin position="32"/>
        <end position="124"/>
    </location>
</feature>
<evidence type="ECO:0000256" key="5">
    <source>
        <dbReference type="ARBA" id="ARBA00023180"/>
    </source>
</evidence>
<keyword evidence="10" id="KW-1185">Reference proteome</keyword>
<dbReference type="PROSITE" id="PS50853">
    <property type="entry name" value="FN3"/>
    <property type="match status" value="2"/>
</dbReference>
<dbReference type="PANTHER" id="PTHR23036">
    <property type="entry name" value="CYTOKINE RECEPTOR"/>
    <property type="match status" value="1"/>
</dbReference>
<evidence type="ECO:0000256" key="7">
    <source>
        <dbReference type="SAM" id="Phobius"/>
    </source>
</evidence>
<evidence type="ECO:0000256" key="3">
    <source>
        <dbReference type="ARBA" id="ARBA00023157"/>
    </source>
</evidence>
<keyword evidence="5" id="KW-0325">Glycoprotein</keyword>
<dbReference type="GO" id="GO:0004896">
    <property type="term" value="F:cytokine receptor activity"/>
    <property type="evidence" value="ECO:0007669"/>
    <property type="project" value="TreeGrafter"/>
</dbReference>
<dbReference type="SMART" id="SM00060">
    <property type="entry name" value="FN3"/>
    <property type="match status" value="2"/>
</dbReference>
<evidence type="ECO:0000256" key="2">
    <source>
        <dbReference type="ARBA" id="ARBA00022737"/>
    </source>
</evidence>
<dbReference type="InterPro" id="IPR003961">
    <property type="entry name" value="FN3_dom"/>
</dbReference>
<feature type="domain" description="Fibronectin type-III" evidence="8">
    <location>
        <begin position="263"/>
        <end position="355"/>
    </location>
</feature>
<dbReference type="PANTHER" id="PTHR23036:SF194">
    <property type="entry name" value="FIBRONECTIN TYPE-III DOMAIN-CONTAINING PROTEIN"/>
    <property type="match status" value="1"/>
</dbReference>
<keyword evidence="2" id="KW-0677">Repeat</keyword>
<keyword evidence="7" id="KW-1133">Transmembrane helix</keyword>
<keyword evidence="7" id="KW-0812">Transmembrane</keyword>
<dbReference type="GO" id="GO:0019955">
    <property type="term" value="F:cytokine binding"/>
    <property type="evidence" value="ECO:0007669"/>
    <property type="project" value="TreeGrafter"/>
</dbReference>
<protein>
    <submittedName>
        <fullName evidence="9">Leukemia inhibitory factor receptor</fullName>
    </submittedName>
</protein>
<dbReference type="SUPFAM" id="SSF49265">
    <property type="entry name" value="Fibronectin type III"/>
    <property type="match status" value="2"/>
</dbReference>
<organism evidence="9 10">
    <name type="scientific">Bagarius yarrelli</name>
    <name type="common">Goonch</name>
    <name type="synonym">Bagrus yarrelli</name>
    <dbReference type="NCBI Taxonomy" id="175774"/>
    <lineage>
        <taxon>Eukaryota</taxon>
        <taxon>Metazoa</taxon>
        <taxon>Chordata</taxon>
        <taxon>Craniata</taxon>
        <taxon>Vertebrata</taxon>
        <taxon>Euteleostomi</taxon>
        <taxon>Actinopterygii</taxon>
        <taxon>Neopterygii</taxon>
        <taxon>Teleostei</taxon>
        <taxon>Ostariophysi</taxon>
        <taxon>Siluriformes</taxon>
        <taxon>Sisoridae</taxon>
        <taxon>Sisorinae</taxon>
        <taxon>Bagarius</taxon>
    </lineage>
</organism>
<evidence type="ECO:0000313" key="9">
    <source>
        <dbReference type="EMBL" id="TSL28205.1"/>
    </source>
</evidence>
<evidence type="ECO:0000256" key="6">
    <source>
        <dbReference type="SAM" id="MobiDB-lite"/>
    </source>
</evidence>
<dbReference type="Pfam" id="PF00041">
    <property type="entry name" value="fn3"/>
    <property type="match status" value="1"/>
</dbReference>
<comment type="caution">
    <text evidence="9">The sequence shown here is derived from an EMBL/GenBank/DDBJ whole genome shotgun (WGS) entry which is preliminary data.</text>
</comment>
<evidence type="ECO:0000256" key="4">
    <source>
        <dbReference type="ARBA" id="ARBA00023170"/>
    </source>
</evidence>
<dbReference type="GO" id="GO:0043235">
    <property type="term" value="C:receptor complex"/>
    <property type="evidence" value="ECO:0007669"/>
    <property type="project" value="TreeGrafter"/>
</dbReference>
<reference evidence="9 10" key="1">
    <citation type="journal article" date="2019" name="Genome Biol. Evol.">
        <title>Whole-Genome Sequencing of the Giant Devil Catfish, Bagarius yarrelli.</title>
        <authorList>
            <person name="Jiang W."/>
            <person name="Lv Y."/>
            <person name="Cheng L."/>
            <person name="Yang K."/>
            <person name="Chao B."/>
            <person name="Wang X."/>
            <person name="Li Y."/>
            <person name="Pan X."/>
            <person name="You X."/>
            <person name="Zhang Y."/>
            <person name="Yang J."/>
            <person name="Li J."/>
            <person name="Zhang X."/>
            <person name="Liu S."/>
            <person name="Sun C."/>
            <person name="Yang J."/>
            <person name="Shi Q."/>
        </authorList>
    </citation>
    <scope>NUCLEOTIDE SEQUENCE [LARGE SCALE GENOMIC DNA]</scope>
    <source>
        <strain evidence="9">JWS20170419001</strain>
        <tissue evidence="9">Muscle</tissue>
    </source>
</reference>
<feature type="region of interest" description="Disordered" evidence="6">
    <location>
        <begin position="486"/>
        <end position="510"/>
    </location>
</feature>
<evidence type="ECO:0000256" key="1">
    <source>
        <dbReference type="ARBA" id="ARBA00022729"/>
    </source>
</evidence>